<sequence>MSQTPAPKLPFPVEWIKTQPQKVEELLNKLSVADQARCVLQLHGVQQQALILLSKQAMSVVRALPDEELYQTVKEIGQEDALPLIAICSQKQLQFMFDMEWWQADKFSPKRAVEWLALVADANDQQILHWLYTEDFDQKVMVLQSLIKVYKRDEMTDQYENVENLPHYSPDGVYDIYFKDAEAEKPLTRIFKMLYSENQKLLHSLMEGVIWYGVTPTVETSYRWYLSRNEERGVLSFEEAFQVYSLLDAQTLKESLPSADDFRTEDIRHTLAPAFPLEDLDPGTFFGQCLAIVKSAERFHAISWELAWLFHKVMVADRRDFADIHQRHEAMRKLLGYINIGLELGAGGGHPEGRDPAHQNLHAVAVPGGVRGAYAAQVGRREAAQGKRTAGGVRVAFGPGRSLRRDRGPLPENRRAGAGGRRDRRNQRPVGSPARAGRPRSHGRFPDKNPVLRAAGQAGIQSG</sequence>
<dbReference type="InterPro" id="IPR045750">
    <property type="entry name" value="DUF6178"/>
</dbReference>
<dbReference type="HOGENOM" id="CLU_590300_0_0_0"/>
<evidence type="ECO:0000313" key="3">
    <source>
        <dbReference type="Proteomes" id="UP000011704"/>
    </source>
</evidence>
<name>M1YN34_NITG3</name>
<dbReference type="STRING" id="1266370.NITGR_90046"/>
<dbReference type="OrthoDB" id="5479105at2"/>
<evidence type="ECO:0000313" key="2">
    <source>
        <dbReference type="EMBL" id="CCQ91907.1"/>
    </source>
</evidence>
<organism evidence="2 3">
    <name type="scientific">Nitrospina gracilis (strain 3/211)</name>
    <dbReference type="NCBI Taxonomy" id="1266370"/>
    <lineage>
        <taxon>Bacteria</taxon>
        <taxon>Pseudomonadati</taxon>
        <taxon>Nitrospinota/Tectimicrobiota group</taxon>
        <taxon>Nitrospinota</taxon>
        <taxon>Nitrospinia</taxon>
        <taxon>Nitrospinales</taxon>
        <taxon>Nitrospinaceae</taxon>
        <taxon>Nitrospina</taxon>
    </lineage>
</organism>
<comment type="caution">
    <text evidence="2">The sequence shown here is derived from an EMBL/GenBank/DDBJ whole genome shotgun (WGS) entry which is preliminary data.</text>
</comment>
<reference evidence="2 3" key="1">
    <citation type="journal article" date="2013" name="Front. Microbiol.">
        <title>The genome of Nitrospina gracilis illuminates the metabolism and evolution of the major marine nitrite oxidizer.</title>
        <authorList>
            <person name="Luecker S."/>
            <person name="Nowka B."/>
            <person name="Rattei T."/>
            <person name="Spieck E."/>
            <person name="and Daims H."/>
        </authorList>
    </citation>
    <scope>NUCLEOTIDE SEQUENCE [LARGE SCALE GENOMIC DNA]</scope>
    <source>
        <strain evidence="2 3">3/211</strain>
    </source>
</reference>
<dbReference type="InParanoid" id="M1YN34"/>
<protein>
    <submittedName>
        <fullName evidence="2">Uncharacterized protein</fullName>
    </submittedName>
</protein>
<keyword evidence="3" id="KW-1185">Reference proteome</keyword>
<dbReference type="Proteomes" id="UP000011704">
    <property type="component" value="Unassembled WGS sequence"/>
</dbReference>
<dbReference type="AlphaFoldDB" id="M1YN34"/>
<proteinExistence type="predicted"/>
<accession>M1YN34</accession>
<feature type="region of interest" description="Disordered" evidence="1">
    <location>
        <begin position="381"/>
        <end position="463"/>
    </location>
</feature>
<feature type="compositionally biased region" description="Basic and acidic residues" evidence="1">
    <location>
        <begin position="403"/>
        <end position="415"/>
    </location>
</feature>
<gene>
    <name evidence="2" type="ORF">NITGR_90046</name>
</gene>
<dbReference type="Pfam" id="PF19676">
    <property type="entry name" value="DUF6178"/>
    <property type="match status" value="1"/>
</dbReference>
<dbReference type="EMBL" id="CAQJ01000099">
    <property type="protein sequence ID" value="CCQ91907.1"/>
    <property type="molecule type" value="Genomic_DNA"/>
</dbReference>
<evidence type="ECO:0000256" key="1">
    <source>
        <dbReference type="SAM" id="MobiDB-lite"/>
    </source>
</evidence>